<evidence type="ECO:0000256" key="4">
    <source>
        <dbReference type="ARBA" id="ARBA00023136"/>
    </source>
</evidence>
<evidence type="ECO:0000259" key="6">
    <source>
        <dbReference type="Pfam" id="PF04116"/>
    </source>
</evidence>
<comment type="subcellular location">
    <subcellularLocation>
        <location evidence="1">Membrane</location>
    </subcellularLocation>
</comment>
<evidence type="ECO:0000313" key="7">
    <source>
        <dbReference type="EMBL" id="MBE9661815.1"/>
    </source>
</evidence>
<feature type="transmembrane region" description="Helical" evidence="5">
    <location>
        <begin position="45"/>
        <end position="63"/>
    </location>
</feature>
<evidence type="ECO:0000313" key="8">
    <source>
        <dbReference type="Proteomes" id="UP000622475"/>
    </source>
</evidence>
<dbReference type="GO" id="GO:0016020">
    <property type="term" value="C:membrane"/>
    <property type="evidence" value="ECO:0007669"/>
    <property type="project" value="UniProtKB-SubCell"/>
</dbReference>
<dbReference type="PANTHER" id="PTHR11863">
    <property type="entry name" value="STEROL DESATURASE"/>
    <property type="match status" value="1"/>
</dbReference>
<accession>A0A929L0B4</accession>
<organism evidence="7 8">
    <name type="scientific">Mucilaginibacter myungsuensis</name>
    <dbReference type="NCBI Taxonomy" id="649104"/>
    <lineage>
        <taxon>Bacteria</taxon>
        <taxon>Pseudomonadati</taxon>
        <taxon>Bacteroidota</taxon>
        <taxon>Sphingobacteriia</taxon>
        <taxon>Sphingobacteriales</taxon>
        <taxon>Sphingobacteriaceae</taxon>
        <taxon>Mucilaginibacter</taxon>
    </lineage>
</organism>
<dbReference type="InterPro" id="IPR006694">
    <property type="entry name" value="Fatty_acid_hydroxylase"/>
</dbReference>
<evidence type="ECO:0000256" key="5">
    <source>
        <dbReference type="SAM" id="Phobius"/>
    </source>
</evidence>
<proteinExistence type="predicted"/>
<dbReference type="EMBL" id="JADFFL010000003">
    <property type="protein sequence ID" value="MBE9661815.1"/>
    <property type="molecule type" value="Genomic_DNA"/>
</dbReference>
<keyword evidence="8" id="KW-1185">Reference proteome</keyword>
<dbReference type="GO" id="GO:0016491">
    <property type="term" value="F:oxidoreductase activity"/>
    <property type="evidence" value="ECO:0007669"/>
    <property type="project" value="InterPro"/>
</dbReference>
<dbReference type="AlphaFoldDB" id="A0A929L0B4"/>
<protein>
    <submittedName>
        <fullName evidence="7">Sterol desaturase family protein</fullName>
    </submittedName>
</protein>
<keyword evidence="3 5" id="KW-1133">Transmembrane helix</keyword>
<evidence type="ECO:0000256" key="2">
    <source>
        <dbReference type="ARBA" id="ARBA00022692"/>
    </source>
</evidence>
<name>A0A929L0B4_9SPHI</name>
<feature type="domain" description="Fatty acid hydroxylase" evidence="6">
    <location>
        <begin position="87"/>
        <end position="222"/>
    </location>
</feature>
<dbReference type="Proteomes" id="UP000622475">
    <property type="component" value="Unassembled WGS sequence"/>
</dbReference>
<keyword evidence="2 5" id="KW-0812">Transmembrane</keyword>
<evidence type="ECO:0000256" key="1">
    <source>
        <dbReference type="ARBA" id="ARBA00004370"/>
    </source>
</evidence>
<dbReference type="Pfam" id="PF04116">
    <property type="entry name" value="FA_hydroxylase"/>
    <property type="match status" value="1"/>
</dbReference>
<dbReference type="GO" id="GO:0008610">
    <property type="term" value="P:lipid biosynthetic process"/>
    <property type="evidence" value="ECO:0007669"/>
    <property type="project" value="InterPro"/>
</dbReference>
<feature type="transmembrane region" description="Helical" evidence="5">
    <location>
        <begin position="83"/>
        <end position="100"/>
    </location>
</feature>
<feature type="transmembrane region" description="Helical" evidence="5">
    <location>
        <begin position="6"/>
        <end position="24"/>
    </location>
</feature>
<comment type="caution">
    <text evidence="7">The sequence shown here is derived from an EMBL/GenBank/DDBJ whole genome shotgun (WGS) entry which is preliminary data.</text>
</comment>
<sequence>MMLQYFAFTGIVFLIFYVWKRKATWAAKIQKKYPDNKHIFREIRYSIYTLMILGGIILCIVWANKHHLTLAYSPIDKYGWGYYFFSFVLMIIVHDTYFYWTHRLLHWKLLFKHAHKVHHQSMNPTAFAAYSFHPIEAVVQMGIVPVLVFTIPHHISVVTVFATYSLILNVSGHVGYDYMPKWFVRSKWFNWHNTPTHHNLHHTNFKTNYGLYFNFWDAIMKTNHPHYEAIYDKVMEAREQGTTGHPDDLATKRDSVMVKPVAGQPMSGERISA</sequence>
<dbReference type="RefSeq" id="WP_194111025.1">
    <property type="nucleotide sequence ID" value="NZ_JADFFL010000003.1"/>
</dbReference>
<evidence type="ECO:0000256" key="3">
    <source>
        <dbReference type="ARBA" id="ARBA00022989"/>
    </source>
</evidence>
<dbReference type="GO" id="GO:0005506">
    <property type="term" value="F:iron ion binding"/>
    <property type="evidence" value="ECO:0007669"/>
    <property type="project" value="InterPro"/>
</dbReference>
<gene>
    <name evidence="7" type="ORF">IRJ16_07955</name>
</gene>
<keyword evidence="4 5" id="KW-0472">Membrane</keyword>
<dbReference type="InterPro" id="IPR050307">
    <property type="entry name" value="Sterol_Desaturase_Related"/>
</dbReference>
<reference evidence="7" key="1">
    <citation type="submission" date="2020-10" db="EMBL/GenBank/DDBJ databases">
        <title>Mucilaginibacter mali sp. nov., isolated from rhizosphere soil of apple orchard.</title>
        <authorList>
            <person name="Lee J.-S."/>
            <person name="Kim H.S."/>
            <person name="Kim J.-S."/>
        </authorList>
    </citation>
    <scope>NUCLEOTIDE SEQUENCE</scope>
    <source>
        <strain evidence="7">KCTC 22746</strain>
    </source>
</reference>